<reference evidence="2 3" key="2">
    <citation type="submission" date="2015-05" db="EMBL/GenBank/DDBJ databases">
        <authorList>
            <person name="Morales-Cruz A."/>
            <person name="Amrine K.C."/>
            <person name="Cantu D."/>
        </authorList>
    </citation>
    <scope>NUCLEOTIDE SEQUENCE [LARGE SCALE GENOMIC DNA]</scope>
    <source>
        <strain evidence="2">UCRPC4</strain>
    </source>
</reference>
<evidence type="ECO:0000313" key="3">
    <source>
        <dbReference type="Proteomes" id="UP000053317"/>
    </source>
</evidence>
<comment type="caution">
    <text evidence="2">The sequence shown here is derived from an EMBL/GenBank/DDBJ whole genome shotgun (WGS) entry which is preliminary data.</text>
</comment>
<name>A0A0G2GMT6_PHACM</name>
<protein>
    <recommendedName>
        <fullName evidence="4">Pentatricopeptide repeat protein</fullName>
    </recommendedName>
</protein>
<evidence type="ECO:0008006" key="4">
    <source>
        <dbReference type="Google" id="ProtNLM"/>
    </source>
</evidence>
<sequence>MTPRQHRKQLGLSRPPSLSSPRAGNLGNDKFTSSETSLDREEAFWMDVLKLLSEAPRDKPKKANREEVYLSLDTLIDVSGVQYSNAWIEQFRDGCEVDVQDHNQEFRGKRLVYLSGTQRAIELTKERLLKAERHRHPSVSSLSREDIPADNTPTPKGYSRSRTPPSQRNTRGEQPQVDLITEPTEWNIRTFADYVEDLVASTASSHMNRAISRSGWINELPRLPRLGDPSDQPRHFEVVAARLAELFTRKELRHCISFRAQNHALGFLLRHYQIRPGPSFNLINSMLSHEGIDMRPRMFNEILVKTLEERNTRLVKSLFKFGQEKNIPVTAQTGLAVLARTNSAKVKLAVCQWLMDNKFTEDSSIMRRLCAQLLPQLSISFLRKGNGVKSFCALLDKSVGPVWFNKAICFHMLQAWASNRLQREAEEFLTILQKRKMRLSPEFVDSMILLYYRCGKIEDIVALLKTDWARTTGRNDRYAIPFAFMAAWKAGYYNTCRVLWHYASLKGVLTYTMKQVVFWTLIRNSFREGSKRAPDDEAKRNWLLTAGKVIAGVGLETESLWKPYPGLQRDCLQRNGDENPMKSLVKADNIHRQDQKELLNDIMKNDEQAFMHLQPDFKLSELLNEAYQLDLNWVETKSPGKGVFWMIDNAITVPLKPRDQPLSSPKSLDLSRADMIIEENDENAVSLFRPIPIAGKIVAHD</sequence>
<feature type="compositionally biased region" description="Low complexity" evidence="1">
    <location>
        <begin position="12"/>
        <end position="22"/>
    </location>
</feature>
<dbReference type="OrthoDB" id="72441at2759"/>
<dbReference type="AlphaFoldDB" id="A0A0G2GMT6"/>
<feature type="compositionally biased region" description="Polar residues" evidence="1">
    <location>
        <begin position="160"/>
        <end position="173"/>
    </location>
</feature>
<evidence type="ECO:0000256" key="1">
    <source>
        <dbReference type="SAM" id="MobiDB-lite"/>
    </source>
</evidence>
<reference evidence="2 3" key="1">
    <citation type="submission" date="2015-05" db="EMBL/GenBank/DDBJ databases">
        <title>Distinctive expansion of gene families associated with plant cell wall degradation and secondary metabolism in the genomes of grapevine trunk pathogens.</title>
        <authorList>
            <person name="Lawrence D.P."/>
            <person name="Travadon R."/>
            <person name="Rolshausen P.E."/>
            <person name="Baumgartner K."/>
        </authorList>
    </citation>
    <scope>NUCLEOTIDE SEQUENCE [LARGE SCALE GENOMIC DNA]</scope>
    <source>
        <strain evidence="2">UCRPC4</strain>
    </source>
</reference>
<gene>
    <name evidence="2" type="ORF">UCRPC4_g05060</name>
</gene>
<accession>A0A0G2GMT6</accession>
<evidence type="ECO:0000313" key="2">
    <source>
        <dbReference type="EMBL" id="KKY18175.1"/>
    </source>
</evidence>
<dbReference type="EMBL" id="LCWF01000129">
    <property type="protein sequence ID" value="KKY18175.1"/>
    <property type="molecule type" value="Genomic_DNA"/>
</dbReference>
<dbReference type="Proteomes" id="UP000053317">
    <property type="component" value="Unassembled WGS sequence"/>
</dbReference>
<organism evidence="2 3">
    <name type="scientific">Phaeomoniella chlamydospora</name>
    <name type="common">Phaeoacremonium chlamydosporum</name>
    <dbReference type="NCBI Taxonomy" id="158046"/>
    <lineage>
        <taxon>Eukaryota</taxon>
        <taxon>Fungi</taxon>
        <taxon>Dikarya</taxon>
        <taxon>Ascomycota</taxon>
        <taxon>Pezizomycotina</taxon>
        <taxon>Eurotiomycetes</taxon>
        <taxon>Chaetothyriomycetidae</taxon>
        <taxon>Phaeomoniellales</taxon>
        <taxon>Phaeomoniellaceae</taxon>
        <taxon>Phaeomoniella</taxon>
    </lineage>
</organism>
<proteinExistence type="predicted"/>
<feature type="region of interest" description="Disordered" evidence="1">
    <location>
        <begin position="1"/>
        <end position="35"/>
    </location>
</feature>
<feature type="region of interest" description="Disordered" evidence="1">
    <location>
        <begin position="132"/>
        <end position="178"/>
    </location>
</feature>
<keyword evidence="3" id="KW-1185">Reference proteome</keyword>